<dbReference type="PaxDb" id="55529-EKX43974"/>
<keyword evidence="3" id="KW-1185">Reference proteome</keyword>
<gene>
    <name evidence="1" type="ORF">GUITHDRAFT_110082</name>
</gene>
<dbReference type="HOGENOM" id="CLU_2282829_0_0_1"/>
<dbReference type="AlphaFoldDB" id="L1J797"/>
<reference evidence="2" key="3">
    <citation type="submission" date="2016-03" db="UniProtKB">
        <authorList>
            <consortium name="EnsemblProtists"/>
        </authorList>
    </citation>
    <scope>IDENTIFICATION</scope>
</reference>
<evidence type="ECO:0000313" key="2">
    <source>
        <dbReference type="EnsemblProtists" id="EKX43974"/>
    </source>
</evidence>
<dbReference type="GeneID" id="17300668"/>
<name>L1J797_GUITC</name>
<evidence type="ECO:0000313" key="1">
    <source>
        <dbReference type="EMBL" id="EKX43974.1"/>
    </source>
</evidence>
<accession>L1J797</accession>
<reference evidence="1 3" key="1">
    <citation type="journal article" date="2012" name="Nature">
        <title>Algal genomes reveal evolutionary mosaicism and the fate of nucleomorphs.</title>
        <authorList>
            <consortium name="DOE Joint Genome Institute"/>
            <person name="Curtis B.A."/>
            <person name="Tanifuji G."/>
            <person name="Burki F."/>
            <person name="Gruber A."/>
            <person name="Irimia M."/>
            <person name="Maruyama S."/>
            <person name="Arias M.C."/>
            <person name="Ball S.G."/>
            <person name="Gile G.H."/>
            <person name="Hirakawa Y."/>
            <person name="Hopkins J.F."/>
            <person name="Kuo A."/>
            <person name="Rensing S.A."/>
            <person name="Schmutz J."/>
            <person name="Symeonidi A."/>
            <person name="Elias M."/>
            <person name="Eveleigh R.J."/>
            <person name="Herman E.K."/>
            <person name="Klute M.J."/>
            <person name="Nakayama T."/>
            <person name="Obornik M."/>
            <person name="Reyes-Prieto A."/>
            <person name="Armbrust E.V."/>
            <person name="Aves S.J."/>
            <person name="Beiko R.G."/>
            <person name="Coutinho P."/>
            <person name="Dacks J.B."/>
            <person name="Durnford D.G."/>
            <person name="Fast N.M."/>
            <person name="Green B.R."/>
            <person name="Grisdale C.J."/>
            <person name="Hempel F."/>
            <person name="Henrissat B."/>
            <person name="Hoppner M.P."/>
            <person name="Ishida K."/>
            <person name="Kim E."/>
            <person name="Koreny L."/>
            <person name="Kroth P.G."/>
            <person name="Liu Y."/>
            <person name="Malik S.B."/>
            <person name="Maier U.G."/>
            <person name="McRose D."/>
            <person name="Mock T."/>
            <person name="Neilson J.A."/>
            <person name="Onodera N.T."/>
            <person name="Poole A.M."/>
            <person name="Pritham E.J."/>
            <person name="Richards T.A."/>
            <person name="Rocap G."/>
            <person name="Roy S.W."/>
            <person name="Sarai C."/>
            <person name="Schaack S."/>
            <person name="Shirato S."/>
            <person name="Slamovits C.H."/>
            <person name="Spencer D.F."/>
            <person name="Suzuki S."/>
            <person name="Worden A.Z."/>
            <person name="Zauner S."/>
            <person name="Barry K."/>
            <person name="Bell C."/>
            <person name="Bharti A.K."/>
            <person name="Crow J.A."/>
            <person name="Grimwood J."/>
            <person name="Kramer R."/>
            <person name="Lindquist E."/>
            <person name="Lucas S."/>
            <person name="Salamov A."/>
            <person name="McFadden G.I."/>
            <person name="Lane C.E."/>
            <person name="Keeling P.J."/>
            <person name="Gray M.W."/>
            <person name="Grigoriev I.V."/>
            <person name="Archibald J.M."/>
        </authorList>
    </citation>
    <scope>NUCLEOTIDE SEQUENCE</scope>
    <source>
        <strain evidence="1 3">CCMP2712</strain>
    </source>
</reference>
<dbReference type="EnsemblProtists" id="EKX43974">
    <property type="protein sequence ID" value="EKX43974"/>
    <property type="gene ID" value="GUITHDRAFT_110082"/>
</dbReference>
<dbReference type="EMBL" id="JH993007">
    <property type="protein sequence ID" value="EKX43974.1"/>
    <property type="molecule type" value="Genomic_DNA"/>
</dbReference>
<dbReference type="KEGG" id="gtt:GUITHDRAFT_110082"/>
<protein>
    <submittedName>
        <fullName evidence="1 2">Uncharacterized protein</fullName>
    </submittedName>
</protein>
<dbReference type="RefSeq" id="XP_005830954.1">
    <property type="nucleotide sequence ID" value="XM_005830897.1"/>
</dbReference>
<evidence type="ECO:0000313" key="3">
    <source>
        <dbReference type="Proteomes" id="UP000011087"/>
    </source>
</evidence>
<proteinExistence type="predicted"/>
<dbReference type="Proteomes" id="UP000011087">
    <property type="component" value="Unassembled WGS sequence"/>
</dbReference>
<organism evidence="1">
    <name type="scientific">Guillardia theta (strain CCMP2712)</name>
    <name type="common">Cryptophyte</name>
    <dbReference type="NCBI Taxonomy" id="905079"/>
    <lineage>
        <taxon>Eukaryota</taxon>
        <taxon>Cryptophyceae</taxon>
        <taxon>Pyrenomonadales</taxon>
        <taxon>Geminigeraceae</taxon>
        <taxon>Guillardia</taxon>
    </lineage>
</organism>
<sequence length="102" mass="11181">MPLVLDSALKQVGAFNPAALNYRNITTHLEELEAETTRATHSHFAGLMTCKNLISEDEDIDLGQPRQAEAEAAGPLKEVDRRVVVEEEADTVAQQPVLPLCK</sequence>
<reference evidence="3" key="2">
    <citation type="submission" date="2012-11" db="EMBL/GenBank/DDBJ databases">
        <authorList>
            <person name="Kuo A."/>
            <person name="Curtis B.A."/>
            <person name="Tanifuji G."/>
            <person name="Burki F."/>
            <person name="Gruber A."/>
            <person name="Irimia M."/>
            <person name="Maruyama S."/>
            <person name="Arias M.C."/>
            <person name="Ball S.G."/>
            <person name="Gile G.H."/>
            <person name="Hirakawa Y."/>
            <person name="Hopkins J.F."/>
            <person name="Rensing S.A."/>
            <person name="Schmutz J."/>
            <person name="Symeonidi A."/>
            <person name="Elias M."/>
            <person name="Eveleigh R.J."/>
            <person name="Herman E.K."/>
            <person name="Klute M.J."/>
            <person name="Nakayama T."/>
            <person name="Obornik M."/>
            <person name="Reyes-Prieto A."/>
            <person name="Armbrust E.V."/>
            <person name="Aves S.J."/>
            <person name="Beiko R.G."/>
            <person name="Coutinho P."/>
            <person name="Dacks J.B."/>
            <person name="Durnford D.G."/>
            <person name="Fast N.M."/>
            <person name="Green B.R."/>
            <person name="Grisdale C."/>
            <person name="Hempe F."/>
            <person name="Henrissat B."/>
            <person name="Hoppner M.P."/>
            <person name="Ishida K.-I."/>
            <person name="Kim E."/>
            <person name="Koreny L."/>
            <person name="Kroth P.G."/>
            <person name="Liu Y."/>
            <person name="Malik S.-B."/>
            <person name="Maier U.G."/>
            <person name="McRose D."/>
            <person name="Mock T."/>
            <person name="Neilson J.A."/>
            <person name="Onodera N.T."/>
            <person name="Poole A.M."/>
            <person name="Pritham E.J."/>
            <person name="Richards T.A."/>
            <person name="Rocap G."/>
            <person name="Roy S.W."/>
            <person name="Sarai C."/>
            <person name="Schaack S."/>
            <person name="Shirato S."/>
            <person name="Slamovits C.H."/>
            <person name="Spencer D.F."/>
            <person name="Suzuki S."/>
            <person name="Worden A.Z."/>
            <person name="Zauner S."/>
            <person name="Barry K."/>
            <person name="Bell C."/>
            <person name="Bharti A.K."/>
            <person name="Crow J.A."/>
            <person name="Grimwood J."/>
            <person name="Kramer R."/>
            <person name="Lindquist E."/>
            <person name="Lucas S."/>
            <person name="Salamov A."/>
            <person name="McFadden G.I."/>
            <person name="Lane C.E."/>
            <person name="Keeling P.J."/>
            <person name="Gray M.W."/>
            <person name="Grigoriev I.V."/>
            <person name="Archibald J.M."/>
        </authorList>
    </citation>
    <scope>NUCLEOTIDE SEQUENCE</scope>
    <source>
        <strain evidence="3">CCMP2712</strain>
    </source>
</reference>